<dbReference type="CDD" id="cd19543">
    <property type="entry name" value="DCL_NRPS"/>
    <property type="match status" value="2"/>
</dbReference>
<dbReference type="CDD" id="cd05930">
    <property type="entry name" value="A_NRPS"/>
    <property type="match status" value="2"/>
</dbReference>
<name>A0ABS2HZF1_9ACTN</name>
<dbReference type="EMBL" id="JAFEUF010000094">
    <property type="protein sequence ID" value="MBM7055887.1"/>
    <property type="molecule type" value="Genomic_DNA"/>
</dbReference>
<dbReference type="Gene3D" id="3.30.559.10">
    <property type="entry name" value="Chloramphenicol acetyltransferase-like domain"/>
    <property type="match status" value="7"/>
</dbReference>
<dbReference type="InterPro" id="IPR025110">
    <property type="entry name" value="AMP-bd_C"/>
</dbReference>
<evidence type="ECO:0000256" key="6">
    <source>
        <dbReference type="SAM" id="MobiDB-lite"/>
    </source>
</evidence>
<dbReference type="PROSITE" id="PS00455">
    <property type="entry name" value="AMP_BINDING"/>
    <property type="match status" value="3"/>
</dbReference>
<dbReference type="InterPro" id="IPR010071">
    <property type="entry name" value="AA_adenyl_dom"/>
</dbReference>
<dbReference type="CDD" id="cd12117">
    <property type="entry name" value="A_NRPS_Srf_like"/>
    <property type="match status" value="1"/>
</dbReference>
<dbReference type="Gene3D" id="3.30.300.30">
    <property type="match status" value="5"/>
</dbReference>
<dbReference type="InterPro" id="IPR020845">
    <property type="entry name" value="AMP-binding_CS"/>
</dbReference>
<dbReference type="InterPro" id="IPR042099">
    <property type="entry name" value="ANL_N_sf"/>
</dbReference>
<dbReference type="PANTHER" id="PTHR45527:SF1">
    <property type="entry name" value="FATTY ACID SYNTHASE"/>
    <property type="match status" value="1"/>
</dbReference>
<evidence type="ECO:0000256" key="4">
    <source>
        <dbReference type="ARBA" id="ARBA00022737"/>
    </source>
</evidence>
<keyword evidence="2" id="KW-0596">Phosphopantetheine</keyword>
<dbReference type="InterPro" id="IPR036736">
    <property type="entry name" value="ACP-like_sf"/>
</dbReference>
<keyword evidence="4" id="KW-0677">Repeat</keyword>
<comment type="cofactor">
    <cofactor evidence="1">
        <name>pantetheine 4'-phosphate</name>
        <dbReference type="ChEBI" id="CHEBI:47942"/>
    </cofactor>
</comment>
<dbReference type="InterPro" id="IPR010060">
    <property type="entry name" value="NRPS_synth"/>
</dbReference>
<comment type="caution">
    <text evidence="8">The sequence shown here is derived from an EMBL/GenBank/DDBJ whole genome shotgun (WGS) entry which is preliminary data.</text>
</comment>
<dbReference type="NCBIfam" id="NF004282">
    <property type="entry name" value="PRK05691.1"/>
    <property type="match status" value="5"/>
</dbReference>
<evidence type="ECO:0000256" key="5">
    <source>
        <dbReference type="ARBA" id="ARBA00023194"/>
    </source>
</evidence>
<dbReference type="Pfam" id="PF00501">
    <property type="entry name" value="AMP-binding"/>
    <property type="match status" value="5"/>
</dbReference>
<dbReference type="PROSITE" id="PS50075">
    <property type="entry name" value="CARRIER"/>
    <property type="match status" value="5"/>
</dbReference>
<feature type="domain" description="Carrier" evidence="7">
    <location>
        <begin position="2902"/>
        <end position="2977"/>
    </location>
</feature>
<dbReference type="Proteomes" id="UP000712045">
    <property type="component" value="Unassembled WGS sequence"/>
</dbReference>
<dbReference type="NCBIfam" id="TIGR01733">
    <property type="entry name" value="AA-adenyl-dom"/>
    <property type="match status" value="4"/>
</dbReference>
<dbReference type="Gene3D" id="2.30.38.10">
    <property type="entry name" value="Luciferase, Domain 3"/>
    <property type="match status" value="4"/>
</dbReference>
<dbReference type="InterPro" id="IPR009081">
    <property type="entry name" value="PP-bd_ACP"/>
</dbReference>
<dbReference type="NCBIfam" id="TIGR01720">
    <property type="entry name" value="NRPS-para261"/>
    <property type="match status" value="3"/>
</dbReference>
<dbReference type="SMART" id="SM00823">
    <property type="entry name" value="PKS_PP"/>
    <property type="match status" value="5"/>
</dbReference>
<dbReference type="Gene3D" id="1.10.1200.10">
    <property type="entry name" value="ACP-like"/>
    <property type="match status" value="5"/>
</dbReference>
<feature type="region of interest" description="Disordered" evidence="6">
    <location>
        <begin position="3952"/>
        <end position="3971"/>
    </location>
</feature>
<accession>A0ABS2HZF1</accession>
<dbReference type="CDD" id="cd19540">
    <property type="entry name" value="LCL_NRPS-like"/>
    <property type="match status" value="2"/>
</dbReference>
<reference evidence="8 9" key="1">
    <citation type="submission" date="2021-02" db="EMBL/GenBank/DDBJ databases">
        <title>Genome Streptomyces sp. RHZ10.</title>
        <authorList>
            <person name="Besaury L."/>
        </authorList>
    </citation>
    <scope>NUCLEOTIDE SEQUENCE [LARGE SCALE GENOMIC DNA]</scope>
    <source>
        <strain evidence="8 9">RHZ10</strain>
    </source>
</reference>
<evidence type="ECO:0000313" key="8">
    <source>
        <dbReference type="EMBL" id="MBM7055887.1"/>
    </source>
</evidence>
<dbReference type="Gene3D" id="3.40.50.980">
    <property type="match status" value="8"/>
</dbReference>
<dbReference type="Gene3D" id="3.40.50.12780">
    <property type="entry name" value="N-terminal domain of ligase-like"/>
    <property type="match status" value="1"/>
</dbReference>
<feature type="domain" description="Carrier" evidence="7">
    <location>
        <begin position="5466"/>
        <end position="5540"/>
    </location>
</feature>
<dbReference type="Pfam" id="PF13193">
    <property type="entry name" value="AMP-binding_C"/>
    <property type="match status" value="5"/>
</dbReference>
<dbReference type="SUPFAM" id="SSF56801">
    <property type="entry name" value="Acetyl-CoA synthetase-like"/>
    <property type="match status" value="5"/>
</dbReference>
<feature type="domain" description="Carrier" evidence="7">
    <location>
        <begin position="3968"/>
        <end position="4042"/>
    </location>
</feature>
<gene>
    <name evidence="8" type="ORF">JS521_18940</name>
</gene>
<sequence length="6054" mass="642827">MVSHAGLASFALAEVERFAVDSHSRVLQFASPSFDASVLELVMVFAAGAALVVGPEGPLAGEVLAEVLDSLEVSHALIPPVALASVPAGEYPFLRSLVVGGDAASAELVDRWAPGRRLVNAYGPTESTVMATTSGPLVAGSGVPVIGTAVPNTRVRVLDGGLRPVPVGVPGELYVSGAGLARGYLGRAGLTAERFVADPFDRSGGRMYRTGDVVRWTAVGELEFLGRADDQVKVRGFRIELGEVETAVGAVPAVGQAAVVAREDRPGVKRLVAYIVPADADAGVDVGAVRADVAGRLPDYMVPSAFVVLDALPLTVNGKLDRKALPAPEFTGTGGGRRPGTPVEEILCGIFAELLGVEDVSADDGFFELGGDSIISIQLVSRARKAGLALSPRDVFHHRTPAALAVVAEALTSPAAEDPEAGRGEAPETPIVGWLRELGGPVDGFNQTMLVRTPEGASYERIEAALQVLLDHHDALRARRLVQGDGTWTLDIPAPGAVRAADILRTGAGDIGAAAAAARLRLAPEAGVMLRAVWFAEAGRLLLMVHHLVVDGISWRILLPDLAQAYAGADLDPVGTPYRRWAQHLRALAEDRALELPLWRSVLAGDDTPLGARPLDPAVDTASTVRHLSLVLPVEVTAPLLTKVPAAFRAGVNDVLLTGFAQAVAGWRSGGASSGVLVDLEGHGREDVVAGVDLSRTVGWFTSMFPVRLDAGGTSDPGRALKAVKEQLRALPDNGIGYGLLRYVNPDTSQELAQLPSPQIGFNYLGRFDAAGGPGAEAADWSLCSDADLGDGRDPGMRLTHVLDLNAVTQDHADGPRLVADWSWPAELFSDDEVRALAEAWFAALRALVDHVVVSGPGVGGLTPSDLRPLVSVSQGQIDGLEEEYGRLADVLPLSPLQQGLFFHAVYDEQAEDVYTVQLALDIEGVVDRVALRAAAQALLARHAGLRAAFRHEGLDTPVQVIPDHTELPWQECDFTDIPEADRETAVRRWTDEDRAVRFDPARPPLMRFALLSTAADRHRLVITNHHILLDGWSMPVLVKELLTLYTRQGDGTRLPRVTPNRDYLTWVAGQDRAAATAAWRQVLDGLDEPTLVAPGGRDGSPAAPDRVTLDLPAALTERLTARARTGGVTLNTLFQAAWAMVVGQLTGREDVVFGGTVSGRPPQVAGIESMVGLFINTLPVRVSLDPAETLGALLDRLQEQQAGLMDHQHLGLTDIQQTVGLGELFDTLVVFENYPLDADVLETGDGLTVTGIEGHDATHYPLILTAVPGERLHLRLDFRTDLFASAGATVLLDRFVRFLENAADTFDLPVGRISLLGHDEREKLLVTWNDGEAVEHDDRAVPALFGDLAAWSPSAPAVVDDTGSLSYGELDARANRLAHRLLAAGVRPEDRVAVSMERSPDLVAALLAVLKAGGAYVPLDARFPESRIEQILAGTAAAVVLVDSADAVPGAAAGLTVIEARAALDETGAPTHDPGVDVRPEQLAYVMFTSGSTGVPKGVGVTHRDIAELAAASRFEEGHERVLLHSPTAFDASTYEVWVPLLGGGRVVVAPPGDLDAVALREITDRHGVTALWLTAGLFRLIAEEGPGCLARLRQVWTGGDVVPAAAARRVLEACPGLVLVDGYGPTETTTFATTYRMGSASEVPPAVPIGRPLDGMRVYVLDAALRPVPATVAGELYIAGSGLARGYLGRPGLTGERFVADPFGPAGGRMYRTGDLVRWNTEGRIEYLGRTDDQVKVRGFRIELGEIEAVLAGHAGVVQASVVVREDRPGDQRIVAYAVLGEGAGIDAAVLREHVAAALPEYMVPSAFAILDTLPLTGNGKVDRRALPAPERGDGSGRAPANAQEEILAGLFAEVLGLPAVSVDDSFFDLGGHSLLATRLVSRIRSVFHVEIAVRALFEAPTVAALAGRVVAAGGARTALTAGERPEEIPLSPAQRRLWFLNRFEGPSATYNLPLVLRLTGDLDRAALHAALGDVVARHESLRTVFPEVDGRPRQQVLDAGAARPALPMTDVTADRLDAAIAEAAAEGFDLAAQPPLRARLLRLSDTEHVLVAVVHHIAGDGWSMAPFARDLGLAHDARRGGRAPAWQPLPVQYADYTLWQQEVLGDESDPDSPLARQAGYWRTALAGLPEELSLPVDRPRPAEASHRGESIPLHLPAEVHARIVAVARESRASVFMVVQAALASLLGRLGAGDDIPLGSVIAGRTDEALDDLVGFFVNTLVLRTDLSGDPTFRELVERVRETDLAAYANQDVPFERLVEILNPARSLARHPLFQVMLAFQNNAEATLDLDGVRATALPVGLAAAKFDLLFSLEETFAADGGPAGLRGVVEFSADLFDRTTVESVGDRLGRLLAAVTEAPDTRIGSVDVLTGQERHRVLTEWNDTHRDVPPATLPELFQAQAARTPGRPAVGHAGHELDYAELERRANRLAHLLIERGAGPEQFVALALPRSADMIVALLAVLKSGAAYLPVDPQYPADRIAFMLTDARPALVLTTEEAAGALPPGTEALLLDAPELVGELAGLPETAPADADRVRPLTPDHPAYVIYTSGSTGRPKGVVVAHRSVADLAAWAVADIGPERLSDVLAATSLNFDVSVFEMFGPLLSGGRIEVVRDVLALLEGPPGRTYSLVSAVPSALAHTVGQGGTACFGADLVVLAGEGLSAHTANTIRAAVPGSTIANIYGPTEATVYATAWYGDSTDVHRTPPIGRPLHNTRAHVLDAGLRPVPPGVPGELYLSGSGLARGYLGRPGLTGERFVADPFGPAGGRMYRTGDLVRWSAEGRIEYLGRTDDQVKVRGFRIELGEIEAVLAGHAGVVQASVVVREDRPGDQRIVAYTVLGEGAGVDATGLREHVAAALPEYMVPSAFLFLDALPLNPNGKLDRRALPAPDFGAEAGAGRAPRTRNEETLCTLFAEILGVERVSVDDSFFDLGGHSLLATRLVSRVRTLFGAELAVRTLFESPTVAALAEQLGDTEAARPALVARVRPEAVPLSPAQRRLWFLNRFEQRNGTYNLPLAVRLTGDLDPDALHAALGDVVARHESLRTVFPDTDGRPRQLVLAAEQARPELPVSPYDARNLAAAAAQDFDLAAEPPVRARLFRVAEDEHVLLVVVHHIAGDGWSMAPLARDLGAAYTARTRGAAPAWQPLPVQYADYTLWQRDLLGDEDDPGSGLARQTAFWQHTLAGLPEELSLPTDRPRPAEASFRGATVPLEIPAAVHAPLARFARDSRASVFMVVQAALATLLHRLGAGADIPIGSPIAGRTDDALDDLVGFFVNTLVLRTDVSGDPTFRELVARVQETDLAAYAHQDVPFERLVELLKPERSLARHPLFQVMLSLQNNAEASLDLGGLRVDPFDTTVDGAKFDLSVQLAERWTDDGDPDGIGGRIEFATDLFDPETVRELADRLVRLAGELIADPDLRLSSVRLLTDEERHRALAEGTGTVRDIPATTWPELFEEQAARTPDATALVAGDTRLTFAELDDRANRLARLLIAHGMGPERYVAVALPRTADLVVAFLAVAKSGAAQVPLDPSLPADRIALVLREARADALITTRETGGTIPADRGGIRVELDAPAVAEALAELPGTAPDDSVRTVPLRPDHPAYVIHTSGSTGRPKGVVVAHRSLANLYHHHFGELYAAQAAEAGRPLRAALTAAVSFDASLDPLLWMVAGHELHLVDDDTRREPAALIGYVREQGIDFMELTPSYAEQLIEEGLVRDPEARPRILALGGEAVSRSLWQELAETPGITGCNLYGPTETTVDALTARTTESDLPFLGRPVGNSRVQVLDEALRPVVPGVAGELYIAGAGLARGYLGRPDLTAERFVADPYGPAGARMYRTGDIVRRTRDGALEYLGRTDDQVKVRGFRIEPGEIESVLSHYEGAARAAVVVREDRPGIRRLVAYVVPRTGHLDTEAARAHVAQALPAYMVPSAFVALDELPLTANGKLDRRALPAPEPVSGTGAGRPPRTGREEVLCGLFAELLGVADVSADDSFFELGGDSIVSIQLVSRARKAGLVFSAREVFQHRTAAALAAVATAPSETPAEDPADAVGPVPETPIVGRLRELGGPVDGFNQAMLVRTPADATYERIEAALQTLLDQHAMLRSRLVRGADGWSLEVSGPGTVRAAELLDRGAGDIGAAAGAARLRLAPEAGVMVRAVWFAEAGRLLLMVHHLVVDGISWRILLPDLARAYEGAEPEPSGTSFRRWARELRALAEDRAAELPLWQAMVADGDAPLGARPLDPAVDTAATVRHLSLALPAEVTGPLLTEVGAAFRAGVNDVLLTGFAQAVAGWRSGDASSGVLVDLEGHGREDVVAGVDLSRTVGWFTSMFPVRLDAGGTSDPGRALKAVKEQLHALPDNGIGYGLLRYVNPDTVNALSQLPSPQIGFNYLGRFGAAGGPDGEAADWSLCSDADLGDGHDPKGRVAHALEVNAVTLDEADGPRLVADWSWPAELFSDDEVRALAEAWFAALRALVDHVVVSGPGVGGLTPSDLRPLVSVSQGQIDGLEEEYGRLADVLPLSPLQQGLFFHAVYDEQAEDVYTVQLALDIEGVVDRVALRAAAQALLARHAGLRAAFRHEGLDTPVQVIPEHVELPWHERDLTALPEAERVAAAERLTAEDRTARFDLTAPPLMRFTLLTTADDRHRLLISHHHLLLDGWSMPVFLGELFTLYGNRGDGTALPQVTAYRDYLAWVAGQDRTAAVAAWRRALDGLDEPTLLAAPDPSRPAVPVVRTRRELSEDRTAALARWARARGVTVNTVVQAAWAMVVGQLTGREDVVFGGTVSGRPPQVAGIESMVGLFINTLPVRVSLDPAETLGALLDRLQEQQAGLMDHQHLGLTDIQQTAGLGELFDTLVVFENYPLDAAELRRSAGGIGIVGGDNHESTHYPLSLTVGVGRSLGLDLAHRPDLLDQDRIDALAACLLRLLGEAAEHAEQPVGRLRLLAPEQELLLLGEWSGTVETETAPTLLSRFAEKVASAPDALAAVSGAEHLTYAELDARSGALADELARNGAGPEKYVAVALPRSTGLLVALLAVLKSGAAYVPLDPEHPAERLGYVIDDARPSLLLTSSAIAAALPTGDTPLLLLDEARTAPAGEAPRIRPAEGRNPAYAIYTSGSTGRPKGVVISRDALDNFLADMSVRVPMDGTDRLLAVTTVSFDIAALELYLPLLAGAGVVIAGKDEVLDPDALARLRTEHGCTVMQATPSLWQTLLAHTPGVLDGLRMLVGGEAVPGALARALAEAGPSVNVYGPTETTIWSTTAVLDGAATAPPIGRPIRSTRAYVLDGALRPVAPGVPGELYLAGAGLARGYLGRPGLSAERFVADPHGAPGTRMYRTGDLVRWADTGELEYLGRTDFQVKVRGFRIELGEIESVLARHDRVSRVAVVVREDRPGTKLLVAYTVAAGEPADAADLRAYAAAELPDYMVPGAFVALGELPLNTNGKLDRKALPAPDLGAGPAGRAAEGPREELLCALFAEVLGLPEAGPEDSFFTLGGDSISSIQLVSRARQAGLVLTPREVFQHRTPAALAAALPASAETRILAEPEGDHPALGTAPGTPIIRWLRELGGAVDGFNQSVVSPVPGDLTLEQLTATVQAVLDHHDALRAELVRTGDDWALRIPAPGALKASDVIHRVDVAGLDEKRLAGTVDTEGRAAQRRLSPGRGLMVQAVWFDAGPDALGRLLLIVHHLVVDGVSWRILMPDLLAAYEAVSAGREPALEPVWTSFRQWARGLVVAASAPERAAELPVWTDMLAGPAEPPLGARALDPSRDVAGTARQLTVALPADVTGPLLTTVPTAFGTGVNDVLLTAFALAVTEWNRDRGRPHAGGVLFDLEGHGREELLAGIVPDADVSRTVGWFTSLFPVRLDPALPEADREAVRTGGPAVGRALERVSRQLAALPDNGAGYGLLRHLNDETAPVLAALPTPQIGFNYLGRFAAGDGEDAGDGGLGGSDDAMPAAHALELNALTQDRPDGPRLTASWSWPGDLFTEDEVAALADAWFLALRALVAHAADPGARPTPSAPPRTAAVVAPLLDLDQDEIDAFEDDLGF</sequence>
<keyword evidence="3" id="KW-0597">Phosphoprotein</keyword>
<feature type="domain" description="Carrier" evidence="7">
    <location>
        <begin position="1841"/>
        <end position="1916"/>
    </location>
</feature>
<dbReference type="SUPFAM" id="SSF47336">
    <property type="entry name" value="ACP-like"/>
    <property type="match status" value="5"/>
</dbReference>
<evidence type="ECO:0000256" key="2">
    <source>
        <dbReference type="ARBA" id="ARBA00022450"/>
    </source>
</evidence>
<dbReference type="NCBIfam" id="NF003417">
    <property type="entry name" value="PRK04813.1"/>
    <property type="match status" value="5"/>
</dbReference>
<dbReference type="CDD" id="cd19534">
    <property type="entry name" value="E_NRPS"/>
    <property type="match status" value="2"/>
</dbReference>
<evidence type="ECO:0000313" key="9">
    <source>
        <dbReference type="Proteomes" id="UP000712045"/>
    </source>
</evidence>
<protein>
    <submittedName>
        <fullName evidence="8">Non-ribosomal peptide synthase/polyketide synthase</fullName>
    </submittedName>
</protein>
<evidence type="ECO:0000256" key="3">
    <source>
        <dbReference type="ARBA" id="ARBA00022553"/>
    </source>
</evidence>
<dbReference type="InterPro" id="IPR045851">
    <property type="entry name" value="AMP-bd_C_sf"/>
</dbReference>
<dbReference type="Gene3D" id="3.30.559.30">
    <property type="entry name" value="Nonribosomal peptide synthetase, condensation domain"/>
    <property type="match status" value="7"/>
</dbReference>
<dbReference type="InterPro" id="IPR006162">
    <property type="entry name" value="Ppantetheine_attach_site"/>
</dbReference>
<dbReference type="Pfam" id="PF00550">
    <property type="entry name" value="PP-binding"/>
    <property type="match status" value="5"/>
</dbReference>
<dbReference type="PROSITE" id="PS00012">
    <property type="entry name" value="PHOSPHOPANTETHEINE"/>
    <property type="match status" value="5"/>
</dbReference>
<dbReference type="PANTHER" id="PTHR45527">
    <property type="entry name" value="NONRIBOSOMAL PEPTIDE SYNTHETASE"/>
    <property type="match status" value="1"/>
</dbReference>
<dbReference type="SUPFAM" id="SSF52777">
    <property type="entry name" value="CoA-dependent acyltransferases"/>
    <property type="match status" value="14"/>
</dbReference>
<feature type="domain" description="Carrier" evidence="7">
    <location>
        <begin position="338"/>
        <end position="412"/>
    </location>
</feature>
<dbReference type="InterPro" id="IPR020806">
    <property type="entry name" value="PKS_PP-bd"/>
</dbReference>
<keyword evidence="9" id="KW-1185">Reference proteome</keyword>
<evidence type="ECO:0000259" key="7">
    <source>
        <dbReference type="PROSITE" id="PS50075"/>
    </source>
</evidence>
<dbReference type="Pfam" id="PF00668">
    <property type="entry name" value="Condensation"/>
    <property type="match status" value="7"/>
</dbReference>
<proteinExistence type="predicted"/>
<dbReference type="InterPro" id="IPR001242">
    <property type="entry name" value="Condensation_dom"/>
</dbReference>
<dbReference type="InterPro" id="IPR023213">
    <property type="entry name" value="CAT-like_dom_sf"/>
</dbReference>
<organism evidence="8 9">
    <name type="scientific">Streptomyces durocortorensis</name>
    <dbReference type="NCBI Taxonomy" id="2811104"/>
    <lineage>
        <taxon>Bacteria</taxon>
        <taxon>Bacillati</taxon>
        <taxon>Actinomycetota</taxon>
        <taxon>Actinomycetes</taxon>
        <taxon>Kitasatosporales</taxon>
        <taxon>Streptomycetaceae</taxon>
        <taxon>Streptomyces</taxon>
    </lineage>
</organism>
<evidence type="ECO:0000256" key="1">
    <source>
        <dbReference type="ARBA" id="ARBA00001957"/>
    </source>
</evidence>
<dbReference type="InterPro" id="IPR000873">
    <property type="entry name" value="AMP-dep_synth/lig_dom"/>
</dbReference>
<keyword evidence="5" id="KW-0045">Antibiotic biosynthesis</keyword>